<dbReference type="AlphaFoldDB" id="A0A086P775"/>
<evidence type="ECO:0000313" key="1">
    <source>
        <dbReference type="EMBL" id="KFG89243.1"/>
    </source>
</evidence>
<dbReference type="PATRIC" id="fig|1219045.3.peg.3112"/>
<dbReference type="STRING" id="76947.GCA_002080435_02170"/>
<gene>
    <name evidence="1" type="ORF">BV98_003070</name>
</gene>
<sequence length="66" mass="7157">MRGAPWPDAVAGLTLAFLERAFKGELIGWFAGRRVLLAPVALGKCQRFRGMGYNESPIHGGLRDTG</sequence>
<proteinExistence type="predicted"/>
<name>A0A086P775_SPHHM</name>
<organism evidence="1 2">
    <name type="scientific">Sphingobium herbicidovorans (strain ATCC 700291 / DSM 11019 / CCUG 56400 / KCTC 2939 / LMG 18315 / NBRC 16415 / MH)</name>
    <name type="common">Sphingomonas herbicidovorans</name>
    <dbReference type="NCBI Taxonomy" id="1219045"/>
    <lineage>
        <taxon>Bacteria</taxon>
        <taxon>Pseudomonadati</taxon>
        <taxon>Pseudomonadota</taxon>
        <taxon>Alphaproteobacteria</taxon>
        <taxon>Sphingomonadales</taxon>
        <taxon>Sphingomonadaceae</taxon>
        <taxon>Sphingobium</taxon>
    </lineage>
</organism>
<protein>
    <submittedName>
        <fullName evidence="1">Uncharacterized protein</fullName>
    </submittedName>
</protein>
<dbReference type="Proteomes" id="UP000024284">
    <property type="component" value="Unassembled WGS sequence"/>
</dbReference>
<dbReference type="EMBL" id="JFZA02000034">
    <property type="protein sequence ID" value="KFG89243.1"/>
    <property type="molecule type" value="Genomic_DNA"/>
</dbReference>
<reference evidence="1" key="1">
    <citation type="submission" date="2014-08" db="EMBL/GenBank/DDBJ databases">
        <title>Draft genome sequences of Sphingobium herbicidovorans.</title>
        <authorList>
            <person name="Gan H.M."/>
            <person name="Gan H.Y."/>
            <person name="Savka M.A."/>
        </authorList>
    </citation>
    <scope>NUCLEOTIDE SEQUENCE [LARGE SCALE GENOMIC DNA]</scope>
    <source>
        <strain evidence="1">NBRC 16415</strain>
    </source>
</reference>
<comment type="caution">
    <text evidence="1">The sequence shown here is derived from an EMBL/GenBank/DDBJ whole genome shotgun (WGS) entry which is preliminary data.</text>
</comment>
<evidence type="ECO:0000313" key="2">
    <source>
        <dbReference type="Proteomes" id="UP000024284"/>
    </source>
</evidence>
<accession>A0A086P775</accession>
<keyword evidence="2" id="KW-1185">Reference proteome</keyword>